<dbReference type="Proteomes" id="UP001303889">
    <property type="component" value="Unassembled WGS sequence"/>
</dbReference>
<feature type="region of interest" description="Disordered" evidence="1">
    <location>
        <begin position="30"/>
        <end position="154"/>
    </location>
</feature>
<evidence type="ECO:0000313" key="3">
    <source>
        <dbReference type="Proteomes" id="UP001303889"/>
    </source>
</evidence>
<dbReference type="AlphaFoldDB" id="A0AAN6MFQ4"/>
<reference evidence="2" key="2">
    <citation type="submission" date="2023-05" db="EMBL/GenBank/DDBJ databases">
        <authorList>
            <consortium name="Lawrence Berkeley National Laboratory"/>
            <person name="Steindorff A."/>
            <person name="Hensen N."/>
            <person name="Bonometti L."/>
            <person name="Westerberg I."/>
            <person name="Brannstrom I.O."/>
            <person name="Guillou S."/>
            <person name="Cros-Aarteil S."/>
            <person name="Calhoun S."/>
            <person name="Haridas S."/>
            <person name="Kuo A."/>
            <person name="Mondo S."/>
            <person name="Pangilinan J."/>
            <person name="Riley R."/>
            <person name="Labutti K."/>
            <person name="Andreopoulos B."/>
            <person name="Lipzen A."/>
            <person name="Chen C."/>
            <person name="Yanf M."/>
            <person name="Daum C."/>
            <person name="Ng V."/>
            <person name="Clum A."/>
            <person name="Ohm R."/>
            <person name="Martin F."/>
            <person name="Silar P."/>
            <person name="Natvig D."/>
            <person name="Lalanne C."/>
            <person name="Gautier V."/>
            <person name="Ament-Velasquez S.L."/>
            <person name="Kruys A."/>
            <person name="Hutchinson M.I."/>
            <person name="Powell A.J."/>
            <person name="Barry K."/>
            <person name="Miller A.N."/>
            <person name="Grigoriev I.V."/>
            <person name="Debuchy R."/>
            <person name="Gladieux P."/>
            <person name="Thoren M.H."/>
            <person name="Johannesson H."/>
        </authorList>
    </citation>
    <scope>NUCLEOTIDE SEQUENCE</scope>
    <source>
        <strain evidence="2">CBS 103.79</strain>
    </source>
</reference>
<dbReference type="EMBL" id="MU855751">
    <property type="protein sequence ID" value="KAK3899694.1"/>
    <property type="molecule type" value="Genomic_DNA"/>
</dbReference>
<sequence length="523" mass="58128">MRPPVSSLSLEGAYEELRLVDGAQRSLLRRLARGRGDSPASSQTHSSEDSASETSWYVGHEFKHARDSEEDESSREEAPSDQEDRAPGPENTAVSDRGCEASGSERTPDPSEDDQGKDVERAEGIGIGIGGSDVASEGSLHARPAELSPGRTPPLNATNLPLDILRLVFGSFQEPTVGRSGHAAFWSRYRAAASLERRKTVGNARLACRLFCQLAKPFLFPVLRLQVTQSSLDLADRISRSPLIASGRLEAAPEDRRTLDWAATYPSRRLKRRVRTGWREALKIVDVARLEKDWQNDGAAFAPDDAHDATFSSQRRPLSEYRQILEDGYREFRRLHQEQLRLLGDGSFVRAHASSVARMGNVRTRVLWDLPITLFEAGAPLRELQARVALRYGNFSTLSPASYYPPKRAAGIWEELSTACEQLEIFGFLPAIRYQQTPDDDKAHLDGYSRPSWPGADRAACAISNELRRRFYPAASLVRGLLALPRLEHLRLRGVELRQAELEDLVCGGIGNRLAALNIRNVE</sequence>
<comment type="caution">
    <text evidence="2">The sequence shown here is derived from an EMBL/GenBank/DDBJ whole genome shotgun (WGS) entry which is preliminary data.</text>
</comment>
<feature type="compositionally biased region" description="Basic and acidic residues" evidence="1">
    <location>
        <begin position="75"/>
        <end position="87"/>
    </location>
</feature>
<name>A0AAN6MFQ4_9PEZI</name>
<evidence type="ECO:0000313" key="2">
    <source>
        <dbReference type="EMBL" id="KAK3899694.1"/>
    </source>
</evidence>
<reference evidence="2" key="1">
    <citation type="journal article" date="2023" name="Mol. Phylogenet. Evol.">
        <title>Genome-scale phylogeny and comparative genomics of the fungal order Sordariales.</title>
        <authorList>
            <person name="Hensen N."/>
            <person name="Bonometti L."/>
            <person name="Westerberg I."/>
            <person name="Brannstrom I.O."/>
            <person name="Guillou S."/>
            <person name="Cros-Aarteil S."/>
            <person name="Calhoun S."/>
            <person name="Haridas S."/>
            <person name="Kuo A."/>
            <person name="Mondo S."/>
            <person name="Pangilinan J."/>
            <person name="Riley R."/>
            <person name="LaButti K."/>
            <person name="Andreopoulos B."/>
            <person name="Lipzen A."/>
            <person name="Chen C."/>
            <person name="Yan M."/>
            <person name="Daum C."/>
            <person name="Ng V."/>
            <person name="Clum A."/>
            <person name="Steindorff A."/>
            <person name="Ohm R.A."/>
            <person name="Martin F."/>
            <person name="Silar P."/>
            <person name="Natvig D.O."/>
            <person name="Lalanne C."/>
            <person name="Gautier V."/>
            <person name="Ament-Velasquez S.L."/>
            <person name="Kruys A."/>
            <person name="Hutchinson M.I."/>
            <person name="Powell A.J."/>
            <person name="Barry K."/>
            <person name="Miller A.N."/>
            <person name="Grigoriev I.V."/>
            <person name="Debuchy R."/>
            <person name="Gladieux P."/>
            <person name="Hiltunen Thoren M."/>
            <person name="Johannesson H."/>
        </authorList>
    </citation>
    <scope>NUCLEOTIDE SEQUENCE</scope>
    <source>
        <strain evidence="2">CBS 103.79</strain>
    </source>
</reference>
<keyword evidence="3" id="KW-1185">Reference proteome</keyword>
<accession>A0AAN6MFQ4</accession>
<feature type="compositionally biased region" description="Basic and acidic residues" evidence="1">
    <location>
        <begin position="106"/>
        <end position="123"/>
    </location>
</feature>
<evidence type="ECO:0000256" key="1">
    <source>
        <dbReference type="SAM" id="MobiDB-lite"/>
    </source>
</evidence>
<protein>
    <submittedName>
        <fullName evidence="2">Uncharacterized protein</fullName>
    </submittedName>
</protein>
<proteinExistence type="predicted"/>
<gene>
    <name evidence="2" type="ORF">C8A05DRAFT_36670</name>
</gene>
<organism evidence="2 3">
    <name type="scientific">Staphylotrichum tortipilum</name>
    <dbReference type="NCBI Taxonomy" id="2831512"/>
    <lineage>
        <taxon>Eukaryota</taxon>
        <taxon>Fungi</taxon>
        <taxon>Dikarya</taxon>
        <taxon>Ascomycota</taxon>
        <taxon>Pezizomycotina</taxon>
        <taxon>Sordariomycetes</taxon>
        <taxon>Sordariomycetidae</taxon>
        <taxon>Sordariales</taxon>
        <taxon>Chaetomiaceae</taxon>
        <taxon>Staphylotrichum</taxon>
    </lineage>
</organism>